<evidence type="ECO:0000256" key="16">
    <source>
        <dbReference type="ARBA" id="ARBA00023136"/>
    </source>
</evidence>
<evidence type="ECO:0000256" key="11">
    <source>
        <dbReference type="ARBA" id="ARBA00022982"/>
    </source>
</evidence>
<evidence type="ECO:0000256" key="4">
    <source>
        <dbReference type="ARBA" id="ARBA00012944"/>
    </source>
</evidence>
<proteinExistence type="inferred from homology"/>
<feature type="transmembrane region" description="Helical" evidence="18">
    <location>
        <begin position="235"/>
        <end position="256"/>
    </location>
</feature>
<dbReference type="CTD" id="4536"/>
<dbReference type="GO" id="GO:0008137">
    <property type="term" value="F:NADH dehydrogenase (ubiquinone) activity"/>
    <property type="evidence" value="ECO:0007669"/>
    <property type="project" value="UniProtKB-EC"/>
</dbReference>
<evidence type="ECO:0000256" key="13">
    <source>
        <dbReference type="ARBA" id="ARBA00023027"/>
    </source>
</evidence>
<gene>
    <name evidence="20" type="primary">ND2</name>
</gene>
<feature type="transmembrane region" description="Helical" evidence="18">
    <location>
        <begin position="5"/>
        <end position="21"/>
    </location>
</feature>
<evidence type="ECO:0000259" key="19">
    <source>
        <dbReference type="Pfam" id="PF00361"/>
    </source>
</evidence>
<evidence type="ECO:0000256" key="10">
    <source>
        <dbReference type="ARBA" id="ARBA00022967"/>
    </source>
</evidence>
<feature type="transmembrane region" description="Helical" evidence="18">
    <location>
        <begin position="148"/>
        <end position="168"/>
    </location>
</feature>
<dbReference type="GO" id="GO:0005743">
    <property type="term" value="C:mitochondrial inner membrane"/>
    <property type="evidence" value="ECO:0007669"/>
    <property type="project" value="UniProtKB-SubCell"/>
</dbReference>
<evidence type="ECO:0000256" key="18">
    <source>
        <dbReference type="RuleBase" id="RU003403"/>
    </source>
</evidence>
<comment type="subcellular location">
    <subcellularLocation>
        <location evidence="2 18">Mitochondrion inner membrane</location>
        <topology evidence="2 18">Multi-pass membrane protein</topology>
    </subcellularLocation>
</comment>
<keyword evidence="10 18" id="KW-1278">Translocase</keyword>
<dbReference type="PRINTS" id="PR01436">
    <property type="entry name" value="NADHDHGNASE2"/>
</dbReference>
<keyword evidence="8 18" id="KW-0812">Transmembrane</keyword>
<dbReference type="Pfam" id="PF00361">
    <property type="entry name" value="Proton_antipo_M"/>
    <property type="match status" value="1"/>
</dbReference>
<comment type="similarity">
    <text evidence="3 18">Belongs to the complex I subunit 2 family.</text>
</comment>
<dbReference type="InterPro" id="IPR003917">
    <property type="entry name" value="NADH_UbQ_OxRdtase_chain2"/>
</dbReference>
<keyword evidence="6" id="KW-0813">Transport</keyword>
<keyword evidence="9 18" id="KW-0999">Mitochondrion inner membrane</keyword>
<feature type="transmembrane region" description="Helical" evidence="18">
    <location>
        <begin position="57"/>
        <end position="76"/>
    </location>
</feature>
<dbReference type="InterPro" id="IPR001750">
    <property type="entry name" value="ND/Mrp_TM"/>
</dbReference>
<dbReference type="RefSeq" id="YP_009443874.1">
    <property type="nucleotide sequence ID" value="NC_036363.1"/>
</dbReference>
<reference evidence="20" key="1">
    <citation type="journal article" date="2017" name="Mol. Phylogenet. Evol.">
        <title>Mitochondrial phylogenomics and genome rearrangements in the barklice (Insecta: Psocodea).</title>
        <authorList>
            <person name="Yoshizawa K."/>
            <person name="Johnson K.P."/>
            <person name="Sweet A.D."/>
            <person name="Yao I."/>
            <person name="Ferreira R.L."/>
            <person name="Cameron S.L."/>
        </authorList>
    </citation>
    <scope>NUCLEOTIDE SEQUENCE</scope>
</reference>
<feature type="transmembrane region" description="Helical" evidence="18">
    <location>
        <begin position="199"/>
        <end position="223"/>
    </location>
</feature>
<dbReference type="GeneID" id="35094329"/>
<organism evidence="20">
    <name type="scientific">Archipsocus nomas</name>
    <dbReference type="NCBI Taxonomy" id="239250"/>
    <lineage>
        <taxon>Eukaryota</taxon>
        <taxon>Metazoa</taxon>
        <taxon>Ecdysozoa</taxon>
        <taxon>Arthropoda</taxon>
        <taxon>Hexapoda</taxon>
        <taxon>Insecta</taxon>
        <taxon>Pterygota</taxon>
        <taxon>Neoptera</taxon>
        <taxon>Paraneoptera</taxon>
        <taxon>Psocodea</taxon>
        <taxon>Psocomorpha</taxon>
        <taxon>Archipsocetae</taxon>
        <taxon>Archipsocidae</taxon>
        <taxon>Archipsocus</taxon>
    </lineage>
</organism>
<evidence type="ECO:0000256" key="9">
    <source>
        <dbReference type="ARBA" id="ARBA00022792"/>
    </source>
</evidence>
<dbReference type="PANTHER" id="PTHR46552">
    <property type="entry name" value="NADH-UBIQUINONE OXIDOREDUCTASE CHAIN 2"/>
    <property type="match status" value="1"/>
</dbReference>
<evidence type="ECO:0000313" key="20">
    <source>
        <dbReference type="EMBL" id="ATU07095.1"/>
    </source>
</evidence>
<comment type="function">
    <text evidence="18">Core subunit of the mitochondrial membrane respiratory chain NADH dehydrogenase (Complex I) which catalyzes electron transfer from NADH through the respiratory chain, using ubiquinone as an electron acceptor. Essential for the catalytic activity and assembly of complex I.</text>
</comment>
<dbReference type="EC" id="7.1.1.2" evidence="4 18"/>
<keyword evidence="14 18" id="KW-0830">Ubiquinone</keyword>
<comment type="function">
    <text evidence="1">Core subunit of the mitochondrial membrane respiratory chain NADH dehydrogenase (Complex I) that is believed to belong to the minimal assembly required for catalysis. Complex I functions in the transfer of electrons from NADH to the respiratory chain. The immediate electron acceptor for the enzyme is believed to be ubiquinone.</text>
</comment>
<feature type="domain" description="NADH:quinone oxidoreductase/Mrp antiporter transmembrane" evidence="19">
    <location>
        <begin position="23"/>
        <end position="283"/>
    </location>
</feature>
<feature type="transmembrane region" description="Helical" evidence="18">
    <location>
        <begin position="276"/>
        <end position="302"/>
    </location>
</feature>
<sequence length="337" mass="39516">MLNNLNFLFMIMLLFSSIFVISSNNWLASWFGLEINMMAFIPLIYTKKNNLTNEVLIKYFIIQAIGSSTFLFTNLINSLHLFTWEMSSSSPQGTLLILIPLMLKLGLAPLQFWFISIIEGLNWFHCFLLLTWQKIGPLFLMFYLHPSLYMILFMASLSLIISPIAIFNQISLRKIFAYSSINHLSWMLIASLMSKNMVLFYFGLYSLMLLPLTYIFSLYHIYFYNNLIHINSLPLLNFMLISILSLGGLPPLLGFLPKWIIFEFLLNHNLFSTALLLIFSSLFILFIYFHIIFNAAIAYFMLNKWLFFLNKNYPINFIFISLFTILNIFTLLLFNLY</sequence>
<feature type="transmembrane region" description="Helical" evidence="18">
    <location>
        <begin position="27"/>
        <end position="45"/>
    </location>
</feature>
<evidence type="ECO:0000256" key="17">
    <source>
        <dbReference type="ARBA" id="ARBA00049551"/>
    </source>
</evidence>
<keyword evidence="15 18" id="KW-0496">Mitochondrion</keyword>
<accession>A0A343QCE8</accession>
<dbReference type="EMBL" id="MG255135">
    <property type="protein sequence ID" value="ATU07095.1"/>
    <property type="molecule type" value="Genomic_DNA"/>
</dbReference>
<evidence type="ECO:0000256" key="1">
    <source>
        <dbReference type="ARBA" id="ARBA00003257"/>
    </source>
</evidence>
<evidence type="ECO:0000256" key="12">
    <source>
        <dbReference type="ARBA" id="ARBA00022989"/>
    </source>
</evidence>
<protein>
    <recommendedName>
        <fullName evidence="5 18">NADH-ubiquinone oxidoreductase chain 2</fullName>
        <ecNumber evidence="4 18">7.1.1.2</ecNumber>
    </recommendedName>
</protein>
<feature type="transmembrane region" description="Helical" evidence="18">
    <location>
        <begin position="122"/>
        <end position="142"/>
    </location>
</feature>
<feature type="transmembrane region" description="Helical" evidence="18">
    <location>
        <begin position="96"/>
        <end position="115"/>
    </location>
</feature>
<keyword evidence="13 18" id="KW-0520">NAD</keyword>
<geneLocation type="mitochondrion" evidence="20"/>
<evidence type="ECO:0000256" key="5">
    <source>
        <dbReference type="ARBA" id="ARBA00021008"/>
    </source>
</evidence>
<evidence type="ECO:0000256" key="6">
    <source>
        <dbReference type="ARBA" id="ARBA00022448"/>
    </source>
</evidence>
<evidence type="ECO:0000256" key="14">
    <source>
        <dbReference type="ARBA" id="ARBA00023075"/>
    </source>
</evidence>
<dbReference type="AlphaFoldDB" id="A0A343QCE8"/>
<keyword evidence="12 18" id="KW-1133">Transmembrane helix</keyword>
<keyword evidence="16 18" id="KW-0472">Membrane</keyword>
<dbReference type="PANTHER" id="PTHR46552:SF1">
    <property type="entry name" value="NADH-UBIQUINONE OXIDOREDUCTASE CHAIN 2"/>
    <property type="match status" value="1"/>
</dbReference>
<evidence type="ECO:0000256" key="7">
    <source>
        <dbReference type="ARBA" id="ARBA00022660"/>
    </source>
</evidence>
<evidence type="ECO:0000256" key="2">
    <source>
        <dbReference type="ARBA" id="ARBA00004448"/>
    </source>
</evidence>
<evidence type="ECO:0000256" key="3">
    <source>
        <dbReference type="ARBA" id="ARBA00007012"/>
    </source>
</evidence>
<evidence type="ECO:0000256" key="8">
    <source>
        <dbReference type="ARBA" id="ARBA00022692"/>
    </source>
</evidence>
<comment type="catalytic activity">
    <reaction evidence="17 18">
        <text>a ubiquinone + NADH + 5 H(+)(in) = a ubiquinol + NAD(+) + 4 H(+)(out)</text>
        <dbReference type="Rhea" id="RHEA:29091"/>
        <dbReference type="Rhea" id="RHEA-COMP:9565"/>
        <dbReference type="Rhea" id="RHEA-COMP:9566"/>
        <dbReference type="ChEBI" id="CHEBI:15378"/>
        <dbReference type="ChEBI" id="CHEBI:16389"/>
        <dbReference type="ChEBI" id="CHEBI:17976"/>
        <dbReference type="ChEBI" id="CHEBI:57540"/>
        <dbReference type="ChEBI" id="CHEBI:57945"/>
        <dbReference type="EC" id="7.1.1.2"/>
    </reaction>
</comment>
<feature type="transmembrane region" description="Helical" evidence="18">
    <location>
        <begin position="314"/>
        <end position="334"/>
    </location>
</feature>
<keyword evidence="7 18" id="KW-0679">Respiratory chain</keyword>
<dbReference type="GO" id="GO:0006120">
    <property type="term" value="P:mitochondrial electron transport, NADH to ubiquinone"/>
    <property type="evidence" value="ECO:0007669"/>
    <property type="project" value="InterPro"/>
</dbReference>
<evidence type="ECO:0000256" key="15">
    <source>
        <dbReference type="ARBA" id="ARBA00023128"/>
    </source>
</evidence>
<name>A0A343QCE8_9NEOP</name>
<dbReference type="InterPro" id="IPR050175">
    <property type="entry name" value="Complex_I_Subunit_2"/>
</dbReference>
<keyword evidence="11 18" id="KW-0249">Electron transport</keyword>